<comment type="catalytic activity">
    <reaction evidence="29">
        <text>L-lysyl-[protein] + NAD(+) = N(6)-(ADP-D-ribosyl)-L-lysyl-[protein] + nicotinamide + H(+)</text>
        <dbReference type="Rhea" id="RHEA:58220"/>
        <dbReference type="Rhea" id="RHEA-COMP:9752"/>
        <dbReference type="Rhea" id="RHEA-COMP:15088"/>
        <dbReference type="ChEBI" id="CHEBI:15378"/>
        <dbReference type="ChEBI" id="CHEBI:17154"/>
        <dbReference type="ChEBI" id="CHEBI:29969"/>
        <dbReference type="ChEBI" id="CHEBI:57540"/>
        <dbReference type="ChEBI" id="CHEBI:142515"/>
    </reaction>
    <physiologicalReaction direction="left-to-right" evidence="29">
        <dbReference type="Rhea" id="RHEA:58221"/>
    </physiologicalReaction>
</comment>
<dbReference type="Pfam" id="PF02146">
    <property type="entry name" value="SIR2"/>
    <property type="match status" value="1"/>
</dbReference>
<dbReference type="PANTHER" id="PTHR11085">
    <property type="entry name" value="NAD-DEPENDENT PROTEIN DEACYLASE SIRTUIN-5, MITOCHONDRIAL-RELATED"/>
    <property type="match status" value="1"/>
</dbReference>
<keyword evidence="11" id="KW-0548">Nucleotidyltransferase</keyword>
<feature type="binding site" evidence="34">
    <location>
        <position position="175"/>
    </location>
    <ligand>
        <name>Zn(2+)</name>
        <dbReference type="ChEBI" id="CHEBI:29105"/>
    </ligand>
</feature>
<evidence type="ECO:0000313" key="43">
    <source>
        <dbReference type="RefSeq" id="XP_013073242.1"/>
    </source>
</evidence>
<evidence type="ECO:0000313" key="39">
    <source>
        <dbReference type="Proteomes" id="UP001165740"/>
    </source>
</evidence>
<comment type="catalytic activity">
    <reaction evidence="27">
        <text>N(6)-tetradecanoyl-L-lysyl-[protein] + NAD(+) + H2O = 2''-O-tetradecanoyl-ADP-D-ribose + nicotinamide + L-lysyl-[protein]</text>
        <dbReference type="Rhea" id="RHEA:70567"/>
        <dbReference type="Rhea" id="RHEA-COMP:9752"/>
        <dbReference type="Rhea" id="RHEA-COMP:15437"/>
        <dbReference type="ChEBI" id="CHEBI:15377"/>
        <dbReference type="ChEBI" id="CHEBI:17154"/>
        <dbReference type="ChEBI" id="CHEBI:29969"/>
        <dbReference type="ChEBI" id="CHEBI:57540"/>
        <dbReference type="ChEBI" id="CHEBI:141129"/>
        <dbReference type="ChEBI" id="CHEBI:189674"/>
    </reaction>
    <physiologicalReaction direction="left-to-right" evidence="27">
        <dbReference type="Rhea" id="RHEA:70568"/>
    </physiologicalReaction>
</comment>
<dbReference type="Proteomes" id="UP001165740">
    <property type="component" value="Chromosome 1"/>
</dbReference>
<evidence type="ECO:0000256" key="29">
    <source>
        <dbReference type="ARBA" id="ARBA00051286"/>
    </source>
</evidence>
<evidence type="ECO:0000256" key="30">
    <source>
        <dbReference type="ARBA" id="ARBA00066285"/>
    </source>
</evidence>
<dbReference type="Gene3D" id="2.20.28.200">
    <property type="match status" value="1"/>
</dbReference>
<evidence type="ECO:0000256" key="2">
    <source>
        <dbReference type="ARBA" id="ARBA00004240"/>
    </source>
</evidence>
<dbReference type="GO" id="GO:0016757">
    <property type="term" value="F:glycosyltransferase activity"/>
    <property type="evidence" value="ECO:0007669"/>
    <property type="project" value="UniProtKB-KW"/>
</dbReference>
<evidence type="ECO:0000256" key="21">
    <source>
        <dbReference type="ARBA" id="ARBA00023027"/>
    </source>
</evidence>
<dbReference type="GO" id="GO:0000781">
    <property type="term" value="C:chromosome, telomeric region"/>
    <property type="evidence" value="ECO:0007669"/>
    <property type="project" value="UniProtKB-SubCell"/>
</dbReference>
<dbReference type="GO" id="GO:0000122">
    <property type="term" value="P:negative regulation of transcription by RNA polymerase II"/>
    <property type="evidence" value="ECO:0007669"/>
    <property type="project" value="TreeGrafter"/>
</dbReference>
<evidence type="ECO:0000256" key="24">
    <source>
        <dbReference type="ARBA" id="ARBA00023315"/>
    </source>
</evidence>
<evidence type="ECO:0000313" key="38">
    <source>
        <dbReference type="Proteomes" id="UP000076420"/>
    </source>
</evidence>
<dbReference type="SUPFAM" id="SSF52467">
    <property type="entry name" value="DHS-like NAD/FAD-binding domain"/>
    <property type="match status" value="1"/>
</dbReference>
<dbReference type="GeneID" id="106060046"/>
<evidence type="ECO:0000256" key="20">
    <source>
        <dbReference type="ARBA" id="ARBA00022990"/>
    </source>
</evidence>
<evidence type="ECO:0000256" key="7">
    <source>
        <dbReference type="ARBA" id="ARBA00022499"/>
    </source>
</evidence>
<dbReference type="GO" id="GO:0005634">
    <property type="term" value="C:nucleus"/>
    <property type="evidence" value="ECO:0007669"/>
    <property type="project" value="UniProtKB-SubCell"/>
</dbReference>
<keyword evidence="20" id="KW-0007">Acetylation</keyword>
<dbReference type="EnsemblMetazoa" id="BGLB004826-RE">
    <property type="protein sequence ID" value="BGLB004826-PE"/>
    <property type="gene ID" value="BGLB004826"/>
</dbReference>
<evidence type="ECO:0000256" key="28">
    <source>
        <dbReference type="ARBA" id="ARBA00050216"/>
    </source>
</evidence>
<protein>
    <recommendedName>
        <fullName evidence="31">NAD-dependent protein deacylase sirtuin-6</fullName>
        <ecNumber evidence="4">2.3.1.286</ecNumber>
    </recommendedName>
    <alternativeName>
        <fullName evidence="33">NAD-dependent protein deacetylase sirtuin-6</fullName>
    </alternativeName>
    <alternativeName>
        <fullName evidence="32">Protein mono-ADP-ribosyltransferase sirtuin-6</fullName>
    </alternativeName>
</protein>
<dbReference type="GO" id="GO:0046872">
    <property type="term" value="F:metal ion binding"/>
    <property type="evidence" value="ECO:0007669"/>
    <property type="project" value="UniProtKB-KW"/>
</dbReference>
<keyword evidence="7" id="KW-1017">Isopeptide bond</keyword>
<keyword evidence="12 34" id="KW-0479">Metal-binding</keyword>
<dbReference type="RefSeq" id="XP_013073242.1">
    <property type="nucleotide sequence ID" value="XM_013217788.2"/>
</dbReference>
<evidence type="ECO:0000256" key="22">
    <source>
        <dbReference type="ARBA" id="ARBA00023125"/>
    </source>
</evidence>
<feature type="domain" description="Deacetylase sirtuin-type" evidence="36">
    <location>
        <begin position="27"/>
        <end position="270"/>
    </location>
</feature>
<dbReference type="EnsemblMetazoa" id="BGLB004826-RB">
    <property type="protein sequence ID" value="BGLB004826-PB"/>
    <property type="gene ID" value="BGLB004826"/>
</dbReference>
<evidence type="ECO:0000256" key="5">
    <source>
        <dbReference type="ARBA" id="ARBA00022454"/>
    </source>
</evidence>
<accession>A0A2C9JMF1</accession>
<keyword evidence="19" id="KW-0779">Telomere</keyword>
<comment type="similarity">
    <text evidence="25">Belongs to the sirtuin family. Class IV subfamily.</text>
</comment>
<dbReference type="GO" id="GO:0005783">
    <property type="term" value="C:endoplasmic reticulum"/>
    <property type="evidence" value="ECO:0007669"/>
    <property type="project" value="UniProtKB-SubCell"/>
</dbReference>
<evidence type="ECO:0000256" key="31">
    <source>
        <dbReference type="ARBA" id="ARBA00071352"/>
    </source>
</evidence>
<dbReference type="InterPro" id="IPR050134">
    <property type="entry name" value="NAD-dep_sirtuin_deacylases"/>
</dbReference>
<evidence type="ECO:0000256" key="35">
    <source>
        <dbReference type="SAM" id="MobiDB-lite"/>
    </source>
</evidence>
<evidence type="ECO:0000256" key="9">
    <source>
        <dbReference type="ARBA" id="ARBA00022676"/>
    </source>
</evidence>
<dbReference type="VEuPathDB" id="VectorBase:BGLAX_036481"/>
<dbReference type="Gene3D" id="3.40.50.1220">
    <property type="entry name" value="TPP-binding domain"/>
    <property type="match status" value="1"/>
</dbReference>
<comment type="subcellular location">
    <subcellularLocation>
        <location evidence="3">Chromosome</location>
        <location evidence="3">Telomere</location>
    </subcellularLocation>
    <subcellularLocation>
        <location evidence="2">Endoplasmic reticulum</location>
    </subcellularLocation>
    <subcellularLocation>
        <location evidence="1">Nucleus</location>
    </subcellularLocation>
</comment>
<name>A0A2C9JMF1_BIOGL</name>
<evidence type="ECO:0000256" key="8">
    <source>
        <dbReference type="ARBA" id="ARBA00022553"/>
    </source>
</evidence>
<dbReference type="PANTHER" id="PTHR11085:SF12">
    <property type="entry name" value="NAD-DEPENDENT PROTEIN DEACYLASE SIRTUIN-6"/>
    <property type="match status" value="1"/>
</dbReference>
<keyword evidence="15 34" id="KW-0862">Zinc</keyword>
<evidence type="ECO:0000256" key="23">
    <source>
        <dbReference type="ARBA" id="ARBA00023242"/>
    </source>
</evidence>
<evidence type="ECO:0000313" key="37">
    <source>
        <dbReference type="EnsemblMetazoa" id="BGLB004826-PD"/>
    </source>
</evidence>
<dbReference type="OrthoDB" id="2919105at2759"/>
<evidence type="ECO:0000256" key="12">
    <source>
        <dbReference type="ARBA" id="ARBA00022723"/>
    </source>
</evidence>
<dbReference type="GO" id="GO:0140765">
    <property type="term" value="F:histone H3K56 deacetylase activity, NAD-dependent"/>
    <property type="evidence" value="ECO:0007669"/>
    <property type="project" value="UniProtKB-ARBA"/>
</dbReference>
<feature type="binding site" evidence="34">
    <location>
        <position position="141"/>
    </location>
    <ligand>
        <name>Zn(2+)</name>
        <dbReference type="ChEBI" id="CHEBI:29105"/>
    </ligand>
</feature>
<evidence type="ECO:0000256" key="4">
    <source>
        <dbReference type="ARBA" id="ARBA00012928"/>
    </source>
</evidence>
<evidence type="ECO:0000256" key="16">
    <source>
        <dbReference type="ARBA" id="ARBA00022843"/>
    </source>
</evidence>
<evidence type="ECO:0000256" key="11">
    <source>
        <dbReference type="ARBA" id="ARBA00022695"/>
    </source>
</evidence>
<proteinExistence type="inferred from homology"/>
<comment type="catalytic activity">
    <reaction evidence="28">
        <text>L-arginyl-[protein] + NAD(+) = N(omega)-(ADP-D-ribosyl)-L-arginyl-[protein] + nicotinamide + H(+)</text>
        <dbReference type="Rhea" id="RHEA:19149"/>
        <dbReference type="Rhea" id="RHEA-COMP:10532"/>
        <dbReference type="Rhea" id="RHEA-COMP:15087"/>
        <dbReference type="ChEBI" id="CHEBI:15378"/>
        <dbReference type="ChEBI" id="CHEBI:17154"/>
        <dbReference type="ChEBI" id="CHEBI:29965"/>
        <dbReference type="ChEBI" id="CHEBI:57540"/>
        <dbReference type="ChEBI" id="CHEBI:142554"/>
    </reaction>
    <physiologicalReaction direction="left-to-right" evidence="28">
        <dbReference type="Rhea" id="RHEA:19150"/>
    </physiologicalReaction>
</comment>
<feature type="active site" description="Proton acceptor" evidence="34">
    <location>
        <position position="133"/>
    </location>
</feature>
<dbReference type="InterPro" id="IPR029035">
    <property type="entry name" value="DHS-like_NAD/FAD-binding_dom"/>
</dbReference>
<dbReference type="FunFam" id="3.40.50.1220:FF:000029">
    <property type="entry name" value="NAD-dependent protein deacetylase sirtuin-6 isoform X2"/>
    <property type="match status" value="1"/>
</dbReference>
<reference evidence="40 41" key="2">
    <citation type="submission" date="2025-04" db="UniProtKB">
        <authorList>
            <consortium name="RefSeq"/>
        </authorList>
    </citation>
    <scope>IDENTIFICATION</scope>
</reference>
<dbReference type="RefSeq" id="XP_013073241.1">
    <property type="nucleotide sequence ID" value="XM_013217787.2"/>
</dbReference>
<evidence type="ECO:0000256" key="25">
    <source>
        <dbReference type="ARBA" id="ARBA00038170"/>
    </source>
</evidence>
<keyword evidence="39" id="KW-1185">Reference proteome</keyword>
<evidence type="ECO:0000313" key="40">
    <source>
        <dbReference type="RefSeq" id="XP_013073239.1"/>
    </source>
</evidence>
<keyword evidence="21" id="KW-0520">NAD</keyword>
<dbReference type="FunFam" id="3.40.50.1220:FF:000038">
    <property type="entry name" value="NAD-dependent protein deacetylase sirtuin-6 isoform X2"/>
    <property type="match status" value="1"/>
</dbReference>
<dbReference type="GO" id="GO:0016779">
    <property type="term" value="F:nucleotidyltransferase activity"/>
    <property type="evidence" value="ECO:0007669"/>
    <property type="project" value="UniProtKB-KW"/>
</dbReference>
<evidence type="ECO:0000256" key="19">
    <source>
        <dbReference type="ARBA" id="ARBA00022895"/>
    </source>
</evidence>
<dbReference type="STRING" id="6526.A0A2C9JMF1"/>
<dbReference type="FunFam" id="2.20.28.200:FF:000001">
    <property type="entry name" value="NAD-dependent protein deacetylase sirtuin-6"/>
    <property type="match status" value="1"/>
</dbReference>
<evidence type="ECO:0000256" key="17">
    <source>
        <dbReference type="ARBA" id="ARBA00022853"/>
    </source>
</evidence>
<evidence type="ECO:0000256" key="10">
    <source>
        <dbReference type="ARBA" id="ARBA00022679"/>
    </source>
</evidence>
<dbReference type="KEGG" id="bgt:106060046"/>
<organism evidence="37 38">
    <name type="scientific">Biomphalaria glabrata</name>
    <name type="common">Bloodfluke planorb</name>
    <name type="synonym">Freshwater snail</name>
    <dbReference type="NCBI Taxonomy" id="6526"/>
    <lineage>
        <taxon>Eukaryota</taxon>
        <taxon>Metazoa</taxon>
        <taxon>Spiralia</taxon>
        <taxon>Lophotrochozoa</taxon>
        <taxon>Mollusca</taxon>
        <taxon>Gastropoda</taxon>
        <taxon>Heterobranchia</taxon>
        <taxon>Euthyneura</taxon>
        <taxon>Panpulmonata</taxon>
        <taxon>Hygrophila</taxon>
        <taxon>Lymnaeoidea</taxon>
        <taxon>Planorbidae</taxon>
        <taxon>Biomphalaria</taxon>
    </lineage>
</organism>
<comment type="catalytic activity">
    <reaction evidence="26">
        <text>N(6)-hexadecanoyl-L-lysyl-[protein] + NAD(+) + H2O = 2''-O-hexadecanoyl-ADP-D-ribose + nicotinamide + L-lysyl-[protein]</text>
        <dbReference type="Rhea" id="RHEA:70563"/>
        <dbReference type="Rhea" id="RHEA-COMP:9752"/>
        <dbReference type="Rhea" id="RHEA-COMP:14175"/>
        <dbReference type="ChEBI" id="CHEBI:15377"/>
        <dbReference type="ChEBI" id="CHEBI:17154"/>
        <dbReference type="ChEBI" id="CHEBI:29969"/>
        <dbReference type="ChEBI" id="CHEBI:57540"/>
        <dbReference type="ChEBI" id="CHEBI:138936"/>
        <dbReference type="ChEBI" id="CHEBI:189673"/>
    </reaction>
    <physiologicalReaction direction="left-to-right" evidence="26">
        <dbReference type="Rhea" id="RHEA:70564"/>
    </physiologicalReaction>
</comment>
<dbReference type="Proteomes" id="UP000076420">
    <property type="component" value="Unassembled WGS sequence"/>
</dbReference>
<evidence type="ECO:0000256" key="15">
    <source>
        <dbReference type="ARBA" id="ARBA00022833"/>
    </source>
</evidence>
<keyword evidence="24" id="KW-0012">Acyltransferase</keyword>
<dbReference type="RefSeq" id="XP_013073239.1">
    <property type="nucleotide sequence ID" value="XM_013217785.2"/>
</dbReference>
<comment type="subunit">
    <text evidence="30">Homodimer; binds to nucleosomes and DNA ends as a homodimer. Interacts with RELA; interferes with RELA binding to target DNA. Interacts with SMARCA5; promoting recruitment of SMARCA5/SNF2H to double-strand breaks (DSBs) sites. Interacts with the mTORC2 complex; preventing the ability of SIRT6 to deacetylate FOXO1. Interacts with the CLOCK-BMAL1 complex; recruited by the CLOCK-BMAL1 complex to regulate expression of clock-controlled genes. Interacts with CSNK2A2; preventing CSNK2A2 localization to the nucleus.</text>
</comment>
<evidence type="ECO:0000256" key="6">
    <source>
        <dbReference type="ARBA" id="ARBA00022473"/>
    </source>
</evidence>
<evidence type="ECO:0000259" key="36">
    <source>
        <dbReference type="PROSITE" id="PS50305"/>
    </source>
</evidence>
<keyword evidence="16" id="KW-0832">Ubl conjugation</keyword>
<dbReference type="RefSeq" id="XP_055885566.1">
    <property type="nucleotide sequence ID" value="XM_056029591.1"/>
</dbReference>
<dbReference type="PROSITE" id="PS50305">
    <property type="entry name" value="SIRTUIN"/>
    <property type="match status" value="1"/>
</dbReference>
<sequence length="438" mass="48370">MSVNYASGLSPYEHKGKCGLPEKLEGPEELTGKIKQLIDLVQKSKHIVIHTGAGISTSAGIPDFRGPKGVWTLEEKGEAPQMSVTFDSAIPTATHMAIVALEKAGIVKYVISQNIDGLHIRSGFPRNRLSELHGNMFIEECNKCGHQYIREHSVPTMARNLTGGSCSQKKSRGTCRGKLIDTILDWEDSLPERDLESAFEQCRKSDLSICLGTSLQIVPSGNIPLLTKKNGGKLVIINLQPTKHDKKADMKISAYVDDVMKQLCEALKVEIPQYTGPSVCLKSIHTFESEKELGVSADQFCSKTDFKLKYELACNLEDESELEVKRIKLDVGEITNGSTVNAENKIKEETKEDGENKNSNTKNENNTKEETNLDILHCVSKELISSKNKEVIGESFENKMHNSIDSSIKISKTGNSKPESLHLFGEHILQVSDAVLMT</sequence>
<reference evidence="37" key="1">
    <citation type="submission" date="2020-05" db="UniProtKB">
        <authorList>
            <consortium name="EnsemblMetazoa"/>
        </authorList>
    </citation>
    <scope>IDENTIFICATION</scope>
    <source>
        <strain evidence="37">BB02</strain>
    </source>
</reference>
<feature type="binding site" evidence="34">
    <location>
        <position position="166"/>
    </location>
    <ligand>
        <name>Zn(2+)</name>
        <dbReference type="ChEBI" id="CHEBI:29105"/>
    </ligand>
</feature>
<evidence type="ECO:0000256" key="18">
    <source>
        <dbReference type="ARBA" id="ARBA00022884"/>
    </source>
</evidence>
<evidence type="ECO:0000256" key="3">
    <source>
        <dbReference type="ARBA" id="ARBA00004574"/>
    </source>
</evidence>
<evidence type="ECO:0000256" key="34">
    <source>
        <dbReference type="PROSITE-ProRule" id="PRU00236"/>
    </source>
</evidence>
<evidence type="ECO:0000256" key="27">
    <source>
        <dbReference type="ARBA" id="ARBA00048905"/>
    </source>
</evidence>
<evidence type="ECO:0000256" key="32">
    <source>
        <dbReference type="ARBA" id="ARBA00076455"/>
    </source>
</evidence>
<feature type="region of interest" description="Disordered" evidence="35">
    <location>
        <begin position="342"/>
        <end position="369"/>
    </location>
</feature>
<dbReference type="EnsemblMetazoa" id="BGLB004826-RC">
    <property type="protein sequence ID" value="BGLB004826-PC"/>
    <property type="gene ID" value="BGLB004826"/>
</dbReference>
<evidence type="ECO:0000256" key="13">
    <source>
        <dbReference type="ARBA" id="ARBA00022763"/>
    </source>
</evidence>
<dbReference type="EnsemblMetazoa" id="BGLB004826-RD">
    <property type="protein sequence ID" value="BGLB004826-PD"/>
    <property type="gene ID" value="BGLB004826"/>
</dbReference>
<evidence type="ECO:0000313" key="42">
    <source>
        <dbReference type="RefSeq" id="XP_013073241.1"/>
    </source>
</evidence>
<keyword evidence="6" id="KW-0217">Developmental protein</keyword>
<keyword evidence="14" id="KW-0256">Endoplasmic reticulum</keyword>
<dbReference type="GO" id="GO:0003714">
    <property type="term" value="F:transcription corepressor activity"/>
    <property type="evidence" value="ECO:0007669"/>
    <property type="project" value="TreeGrafter"/>
</dbReference>
<keyword evidence="9" id="KW-0328">Glycosyltransferase</keyword>
<keyword evidence="17" id="KW-0156">Chromatin regulator</keyword>
<dbReference type="AlphaFoldDB" id="A0A2C9JMF1"/>
<gene>
    <name evidence="37" type="primary">106060046</name>
    <name evidence="40 41 42 43 44" type="synonym">LOC106060046</name>
</gene>
<keyword evidence="22" id="KW-0238">DNA-binding</keyword>
<evidence type="ECO:0000313" key="44">
    <source>
        <dbReference type="RefSeq" id="XP_055885566.1"/>
    </source>
</evidence>
<dbReference type="InterPro" id="IPR026590">
    <property type="entry name" value="Ssirtuin_cat_dom"/>
</dbReference>
<keyword evidence="18" id="KW-0694">RNA-binding</keyword>
<evidence type="ECO:0000256" key="26">
    <source>
        <dbReference type="ARBA" id="ARBA00048378"/>
    </source>
</evidence>
<dbReference type="OMA" id="CIEDSES"/>
<dbReference type="GO" id="GO:0003723">
    <property type="term" value="F:RNA binding"/>
    <property type="evidence" value="ECO:0007669"/>
    <property type="project" value="UniProtKB-KW"/>
</dbReference>
<evidence type="ECO:0000256" key="1">
    <source>
        <dbReference type="ARBA" id="ARBA00004123"/>
    </source>
</evidence>
<dbReference type="GO" id="GO:0070403">
    <property type="term" value="F:NAD+ binding"/>
    <property type="evidence" value="ECO:0007669"/>
    <property type="project" value="InterPro"/>
</dbReference>
<dbReference type="InterPro" id="IPR003000">
    <property type="entry name" value="Sirtuin"/>
</dbReference>
<keyword evidence="5" id="KW-0158">Chromosome</keyword>
<keyword evidence="8" id="KW-0597">Phosphoprotein</keyword>
<keyword evidence="13" id="KW-0227">DNA damage</keyword>
<feature type="compositionally biased region" description="Basic and acidic residues" evidence="35">
    <location>
        <begin position="344"/>
        <end position="356"/>
    </location>
</feature>
<dbReference type="CDD" id="cd01410">
    <property type="entry name" value="SIRT7"/>
    <property type="match status" value="1"/>
</dbReference>
<dbReference type="VEuPathDB" id="VectorBase:BGLB004826"/>
<evidence type="ECO:0000256" key="14">
    <source>
        <dbReference type="ARBA" id="ARBA00022824"/>
    </source>
</evidence>
<evidence type="ECO:0000313" key="41">
    <source>
        <dbReference type="RefSeq" id="XP_013073240.1"/>
    </source>
</evidence>
<dbReference type="GO" id="GO:0046969">
    <property type="term" value="F:histone H3K9 deacetylase activity, NAD-dependent"/>
    <property type="evidence" value="ECO:0007669"/>
    <property type="project" value="TreeGrafter"/>
</dbReference>
<dbReference type="GO" id="GO:0003677">
    <property type="term" value="F:DNA binding"/>
    <property type="evidence" value="ECO:0007669"/>
    <property type="project" value="UniProtKB-KW"/>
</dbReference>
<evidence type="ECO:0000256" key="33">
    <source>
        <dbReference type="ARBA" id="ARBA00083163"/>
    </source>
</evidence>
<keyword evidence="23" id="KW-0539">Nucleus</keyword>
<dbReference type="RefSeq" id="XP_013073240.1">
    <property type="nucleotide sequence ID" value="XM_013217786.2"/>
</dbReference>
<keyword evidence="10" id="KW-0808">Transferase</keyword>
<feature type="binding site" evidence="34">
    <location>
        <position position="144"/>
    </location>
    <ligand>
        <name>Zn(2+)</name>
        <dbReference type="ChEBI" id="CHEBI:29105"/>
    </ligand>
</feature>
<dbReference type="EC" id="2.3.1.286" evidence="4"/>
<dbReference type="GO" id="GO:0006974">
    <property type="term" value="P:DNA damage response"/>
    <property type="evidence" value="ECO:0007669"/>
    <property type="project" value="UniProtKB-KW"/>
</dbReference>